<dbReference type="Gene3D" id="2.60.120.260">
    <property type="entry name" value="Galactose-binding domain-like"/>
    <property type="match status" value="1"/>
</dbReference>
<name>E0VQ20_PEDHC</name>
<dbReference type="EMBL" id="DS235389">
    <property type="protein sequence ID" value="EEB15476.1"/>
    <property type="molecule type" value="Genomic_DNA"/>
</dbReference>
<reference evidence="3" key="3">
    <citation type="submission" date="2021-02" db="UniProtKB">
        <authorList>
            <consortium name="EnsemblMetazoa"/>
        </authorList>
    </citation>
    <scope>IDENTIFICATION</scope>
    <source>
        <strain evidence="3">USDA</strain>
    </source>
</reference>
<dbReference type="PROSITE" id="PS50022">
    <property type="entry name" value="FA58C_3"/>
    <property type="match status" value="1"/>
</dbReference>
<reference evidence="2" key="2">
    <citation type="submission" date="2007-04" db="EMBL/GenBank/DDBJ databases">
        <title>The genome of the human body louse.</title>
        <authorList>
            <consortium name="The Human Body Louse Genome Consortium"/>
            <person name="Kirkness E."/>
            <person name="Walenz B."/>
            <person name="Hass B."/>
            <person name="Bruggner R."/>
            <person name="Strausberg R."/>
        </authorList>
    </citation>
    <scope>NUCLEOTIDE SEQUENCE</scope>
    <source>
        <strain evidence="2">USDA</strain>
    </source>
</reference>
<dbReference type="SUPFAM" id="SSF49785">
    <property type="entry name" value="Galactose-binding domain-like"/>
    <property type="match status" value="1"/>
</dbReference>
<evidence type="ECO:0000313" key="4">
    <source>
        <dbReference type="Proteomes" id="UP000009046"/>
    </source>
</evidence>
<reference evidence="2" key="1">
    <citation type="submission" date="2007-04" db="EMBL/GenBank/DDBJ databases">
        <title>Annotation of Pediculus humanus corporis strain USDA.</title>
        <authorList>
            <person name="Kirkness E."/>
            <person name="Hannick L."/>
            <person name="Hass B."/>
            <person name="Bruggner R."/>
            <person name="Lawson D."/>
            <person name="Bidwell S."/>
            <person name="Joardar V."/>
            <person name="Caler E."/>
            <person name="Walenz B."/>
            <person name="Inman J."/>
            <person name="Schobel S."/>
            <person name="Galinsky K."/>
            <person name="Amedeo P."/>
            <person name="Strausberg R."/>
        </authorList>
    </citation>
    <scope>NUCLEOTIDE SEQUENCE</scope>
    <source>
        <strain evidence="2">USDA</strain>
    </source>
</reference>
<gene>
    <name evidence="3" type="primary">8233594</name>
    <name evidence="2" type="ORF">Phum_PHUM370620</name>
</gene>
<dbReference type="Pfam" id="PF00754">
    <property type="entry name" value="F5_F8_type_C"/>
    <property type="match status" value="1"/>
</dbReference>
<accession>E0VQ20</accession>
<dbReference type="EMBL" id="AAZO01004315">
    <property type="status" value="NOT_ANNOTATED_CDS"/>
    <property type="molecule type" value="Genomic_DNA"/>
</dbReference>
<evidence type="ECO:0000313" key="2">
    <source>
        <dbReference type="EMBL" id="EEB15476.1"/>
    </source>
</evidence>
<dbReference type="FunCoup" id="E0VQ20">
    <property type="interactions" value="19"/>
</dbReference>
<dbReference type="OrthoDB" id="10250488at2759"/>
<dbReference type="HOGENOM" id="CLU_133965_0_0_1"/>
<evidence type="ECO:0000313" key="3">
    <source>
        <dbReference type="EnsemblMetazoa" id="PHUM370620-PA"/>
    </source>
</evidence>
<dbReference type="InParanoid" id="E0VQ20"/>
<dbReference type="eggNOG" id="ENOG502RZAY">
    <property type="taxonomic scope" value="Eukaryota"/>
</dbReference>
<dbReference type="InterPro" id="IPR008979">
    <property type="entry name" value="Galactose-bd-like_sf"/>
</dbReference>
<dbReference type="RefSeq" id="XP_002428214.1">
    <property type="nucleotide sequence ID" value="XM_002428169.1"/>
</dbReference>
<protein>
    <recommendedName>
        <fullName evidence="1">F5/8 type C domain-containing protein</fullName>
    </recommendedName>
</protein>
<dbReference type="InterPro" id="IPR000421">
    <property type="entry name" value="FA58C"/>
</dbReference>
<dbReference type="STRING" id="121224.E0VQ20"/>
<evidence type="ECO:0000259" key="1">
    <source>
        <dbReference type="PROSITE" id="PS50022"/>
    </source>
</evidence>
<keyword evidence="4" id="KW-1185">Reference proteome</keyword>
<feature type="domain" description="F5/8 type C" evidence="1">
    <location>
        <begin position="1"/>
        <end position="62"/>
    </location>
</feature>
<dbReference type="OMA" id="FFGRITV"/>
<organism>
    <name type="scientific">Pediculus humanus subsp. corporis</name>
    <name type="common">Body louse</name>
    <dbReference type="NCBI Taxonomy" id="121224"/>
    <lineage>
        <taxon>Eukaryota</taxon>
        <taxon>Metazoa</taxon>
        <taxon>Ecdysozoa</taxon>
        <taxon>Arthropoda</taxon>
        <taxon>Hexapoda</taxon>
        <taxon>Insecta</taxon>
        <taxon>Pterygota</taxon>
        <taxon>Neoptera</taxon>
        <taxon>Paraneoptera</taxon>
        <taxon>Psocodea</taxon>
        <taxon>Troctomorpha</taxon>
        <taxon>Phthiraptera</taxon>
        <taxon>Anoplura</taxon>
        <taxon>Pediculidae</taxon>
        <taxon>Pediculus</taxon>
    </lineage>
</organism>
<dbReference type="VEuPathDB" id="VectorBase:PHUM370620"/>
<dbReference type="GeneID" id="8233594"/>
<dbReference type="AlphaFoldDB" id="E0VQ20"/>
<dbReference type="EnsemblMetazoa" id="PHUM370620-RA">
    <property type="protein sequence ID" value="PHUM370620-PA"/>
    <property type="gene ID" value="PHUM370620"/>
</dbReference>
<sequence>MNKIKKSDIQKISTSSVINKNFKKENIFDGSDETCWTSCEGSPQWVAVELKDEFTMTGFSIQFQGGFAGQNCHVEFNNKDDVITESFYPEDINLVQNFNFKNPVLSNNIKLVFDKSTDFFGRIVVYSLDIYYDKNNFNNS</sequence>
<dbReference type="KEGG" id="phu:Phum_PHUM370620"/>
<dbReference type="Proteomes" id="UP000009046">
    <property type="component" value="Unassembled WGS sequence"/>
</dbReference>
<proteinExistence type="predicted"/>
<dbReference type="CTD" id="8233594"/>